<evidence type="ECO:0000313" key="8">
    <source>
        <dbReference type="EMBL" id="ESL04383.1"/>
    </source>
</evidence>
<organism evidence="8 9">
    <name type="scientific">Catonella morbi ATCC 51271</name>
    <dbReference type="NCBI Taxonomy" id="592026"/>
    <lineage>
        <taxon>Bacteria</taxon>
        <taxon>Bacillati</taxon>
        <taxon>Bacillota</taxon>
        <taxon>Clostridia</taxon>
        <taxon>Lachnospirales</taxon>
        <taxon>Lachnospiraceae</taxon>
        <taxon>Catonella</taxon>
    </lineage>
</organism>
<gene>
    <name evidence="8" type="ORF">GCWU0000282_000353</name>
</gene>
<evidence type="ECO:0000313" key="9">
    <source>
        <dbReference type="Proteomes" id="UP000018227"/>
    </source>
</evidence>
<dbReference type="InterPro" id="IPR051461">
    <property type="entry name" value="UPF0750_membrane"/>
</dbReference>
<dbReference type="InterPro" id="IPR019264">
    <property type="entry name" value="DUF2179"/>
</dbReference>
<reference evidence="8 9" key="1">
    <citation type="submission" date="2013-06" db="EMBL/GenBank/DDBJ databases">
        <authorList>
            <person name="Weinstock G."/>
            <person name="Sodergren E."/>
            <person name="Clifton S."/>
            <person name="Fulton L."/>
            <person name="Fulton B."/>
            <person name="Courtney L."/>
            <person name="Fronick C."/>
            <person name="Harrison M."/>
            <person name="Strong C."/>
            <person name="Farmer C."/>
            <person name="Delahaunty K."/>
            <person name="Markovic C."/>
            <person name="Hall O."/>
            <person name="Minx P."/>
            <person name="Tomlinson C."/>
            <person name="Mitreva M."/>
            <person name="Nelson J."/>
            <person name="Hou S."/>
            <person name="Wollam A."/>
            <person name="Pepin K.H."/>
            <person name="Johnson M."/>
            <person name="Bhonagiri V."/>
            <person name="Nash W.E."/>
            <person name="Warren W."/>
            <person name="Chinwalla A."/>
            <person name="Mardis E.R."/>
            <person name="Wilson R.K."/>
        </authorList>
    </citation>
    <scope>NUCLEOTIDE SEQUENCE [LARGE SCALE GENOMIC DNA]</scope>
    <source>
        <strain evidence="8 9">ATCC 51271</strain>
    </source>
</reference>
<dbReference type="Gene3D" id="3.30.70.120">
    <property type="match status" value="1"/>
</dbReference>
<feature type="transmembrane region" description="Helical" evidence="6">
    <location>
        <begin position="12"/>
        <end position="30"/>
    </location>
</feature>
<dbReference type="InterPro" id="IPR015867">
    <property type="entry name" value="N-reg_PII/ATP_PRibTrfase_C"/>
</dbReference>
<feature type="transmembrane region" description="Helical" evidence="6">
    <location>
        <begin position="82"/>
        <end position="100"/>
    </location>
</feature>
<dbReference type="STRING" id="592026.GCWU0000282_000353"/>
<feature type="transmembrane region" description="Helical" evidence="6">
    <location>
        <begin position="50"/>
        <end position="75"/>
    </location>
</feature>
<evidence type="ECO:0000256" key="6">
    <source>
        <dbReference type="SAM" id="Phobius"/>
    </source>
</evidence>
<sequence length="284" mass="31614">MKGKCWCYIQDMAVITFATFIVAIAVFFFMMPNNLAIASIAGLAVVLQKFMPFSVATISLMFNVGLLIIGFIFVGKEFGGKTVYTSIILPVFVGIFEKLFPSYKGLTNDPLLDMICYIFIISIGLSLLFNHNASSGGLDIIVKILNKYLHIDKGKAMSFAGMLVSLSAIFAYDTKTVVLSVLGTYLNGIILDYFLFGTNIKKKVCILSRKSDEIKEFILKNMHSGATLYKVIGAYNNTEQEEIVAVVNKREYGMLMQHLRQSDPDAFVTVSTINEIMYKPKPKC</sequence>
<dbReference type="HOGENOM" id="CLU_063199_0_0_9"/>
<name>V2Y607_9FIRM</name>
<dbReference type="Proteomes" id="UP000018227">
    <property type="component" value="Unassembled WGS sequence"/>
</dbReference>
<proteinExistence type="predicted"/>
<dbReference type="GO" id="GO:0005886">
    <property type="term" value="C:plasma membrane"/>
    <property type="evidence" value="ECO:0007669"/>
    <property type="project" value="UniProtKB-SubCell"/>
</dbReference>
<dbReference type="PANTHER" id="PTHR33545:SF9">
    <property type="entry name" value="UPF0750 MEMBRANE PROTEIN YITE"/>
    <property type="match status" value="1"/>
</dbReference>
<dbReference type="AlphaFoldDB" id="V2Y607"/>
<dbReference type="eggNOG" id="COG1284">
    <property type="taxonomic scope" value="Bacteria"/>
</dbReference>
<comment type="caution">
    <text evidence="8">The sequence shown here is derived from an EMBL/GenBank/DDBJ whole genome shotgun (WGS) entry which is preliminary data.</text>
</comment>
<keyword evidence="3 6" id="KW-0812">Transmembrane</keyword>
<feature type="transmembrane region" description="Helical" evidence="6">
    <location>
        <begin position="178"/>
        <end position="196"/>
    </location>
</feature>
<keyword evidence="5 6" id="KW-0472">Membrane</keyword>
<dbReference type="RefSeq" id="WP_023353257.1">
    <property type="nucleotide sequence ID" value="NZ_KI535366.1"/>
</dbReference>
<evidence type="ECO:0000256" key="4">
    <source>
        <dbReference type="ARBA" id="ARBA00022989"/>
    </source>
</evidence>
<dbReference type="PANTHER" id="PTHR33545">
    <property type="entry name" value="UPF0750 MEMBRANE PROTEIN YITT-RELATED"/>
    <property type="match status" value="1"/>
</dbReference>
<evidence type="ECO:0000256" key="5">
    <source>
        <dbReference type="ARBA" id="ARBA00023136"/>
    </source>
</evidence>
<evidence type="ECO:0000259" key="7">
    <source>
        <dbReference type="Pfam" id="PF10035"/>
    </source>
</evidence>
<dbReference type="OrthoDB" id="9779786at2"/>
<feature type="transmembrane region" description="Helical" evidence="6">
    <location>
        <begin position="154"/>
        <end position="172"/>
    </location>
</feature>
<keyword evidence="9" id="KW-1185">Reference proteome</keyword>
<comment type="subcellular location">
    <subcellularLocation>
        <location evidence="1">Cell membrane</location>
        <topology evidence="1">Multi-pass membrane protein</topology>
    </subcellularLocation>
</comment>
<keyword evidence="4 6" id="KW-1133">Transmembrane helix</keyword>
<dbReference type="PIRSF" id="PIRSF006483">
    <property type="entry name" value="Membrane_protein_YitT"/>
    <property type="match status" value="1"/>
</dbReference>
<evidence type="ECO:0000256" key="3">
    <source>
        <dbReference type="ARBA" id="ARBA00022692"/>
    </source>
</evidence>
<dbReference type="Pfam" id="PF02588">
    <property type="entry name" value="YitT_membrane"/>
    <property type="match status" value="1"/>
</dbReference>
<dbReference type="EMBL" id="ACIL03000004">
    <property type="protein sequence ID" value="ESL04383.1"/>
    <property type="molecule type" value="Genomic_DNA"/>
</dbReference>
<keyword evidence="2" id="KW-1003">Cell membrane</keyword>
<evidence type="ECO:0000256" key="1">
    <source>
        <dbReference type="ARBA" id="ARBA00004651"/>
    </source>
</evidence>
<dbReference type="Pfam" id="PF10035">
    <property type="entry name" value="DUF2179"/>
    <property type="match status" value="1"/>
</dbReference>
<evidence type="ECO:0000256" key="2">
    <source>
        <dbReference type="ARBA" id="ARBA00022475"/>
    </source>
</evidence>
<feature type="transmembrane region" description="Helical" evidence="6">
    <location>
        <begin position="112"/>
        <end position="133"/>
    </location>
</feature>
<accession>V2Y607</accession>
<protein>
    <recommendedName>
        <fullName evidence="7">DUF2179 domain-containing protein</fullName>
    </recommendedName>
</protein>
<dbReference type="CDD" id="cd16380">
    <property type="entry name" value="YitT_C"/>
    <property type="match status" value="1"/>
</dbReference>
<dbReference type="InterPro" id="IPR003740">
    <property type="entry name" value="YitT"/>
</dbReference>
<feature type="domain" description="DUF2179" evidence="7">
    <location>
        <begin position="225"/>
        <end position="277"/>
    </location>
</feature>